<accession>A0A5B8YNM6</accession>
<dbReference type="KEGG" id="anp:FK178_12360"/>
<sequence length="116" mass="12971">MAFEKQSNSIRELKEQISAYQHSTAEYLKLIIYKKIVKSALSLVNILLIGFVSLIALLFLSIAVAISISNALDSPSAGYYIVGGFYVLLLILFFAFGRKVLEKTVLIKSSRNFFND</sequence>
<evidence type="ECO:0000313" key="3">
    <source>
        <dbReference type="Proteomes" id="UP000321954"/>
    </source>
</evidence>
<feature type="transmembrane region" description="Helical" evidence="1">
    <location>
        <begin position="43"/>
        <end position="66"/>
    </location>
</feature>
<gene>
    <name evidence="2" type="ORF">FK178_12360</name>
</gene>
<proteinExistence type="predicted"/>
<dbReference type="OrthoDB" id="1144182at2"/>
<dbReference type="AlphaFoldDB" id="A0A5B8YNM6"/>
<keyword evidence="1" id="KW-0472">Membrane</keyword>
<keyword evidence="1" id="KW-1133">Transmembrane helix</keyword>
<evidence type="ECO:0000313" key="2">
    <source>
        <dbReference type="EMBL" id="QED38457.1"/>
    </source>
</evidence>
<dbReference type="Pfam" id="PF07332">
    <property type="entry name" value="Phage_holin_3_6"/>
    <property type="match status" value="1"/>
</dbReference>
<protein>
    <submittedName>
        <fullName evidence="2">Phage holin family protein</fullName>
    </submittedName>
</protein>
<name>A0A5B8YNM6_9FLAO</name>
<dbReference type="EMBL" id="CP042476">
    <property type="protein sequence ID" value="QED38457.1"/>
    <property type="molecule type" value="Genomic_DNA"/>
</dbReference>
<keyword evidence="3" id="KW-1185">Reference proteome</keyword>
<dbReference type="Proteomes" id="UP000321954">
    <property type="component" value="Chromosome"/>
</dbReference>
<dbReference type="RefSeq" id="WP_146835620.1">
    <property type="nucleotide sequence ID" value="NZ_CP042476.1"/>
</dbReference>
<dbReference type="InterPro" id="IPR009937">
    <property type="entry name" value="Phage_holin_3_6"/>
</dbReference>
<keyword evidence="1" id="KW-0812">Transmembrane</keyword>
<organism evidence="2 3">
    <name type="scientific">Antarcticibacterium arcticum</name>
    <dbReference type="NCBI Taxonomy" id="2585771"/>
    <lineage>
        <taxon>Bacteria</taxon>
        <taxon>Pseudomonadati</taxon>
        <taxon>Bacteroidota</taxon>
        <taxon>Flavobacteriia</taxon>
        <taxon>Flavobacteriales</taxon>
        <taxon>Flavobacteriaceae</taxon>
        <taxon>Antarcticibacterium</taxon>
    </lineage>
</organism>
<evidence type="ECO:0000256" key="1">
    <source>
        <dbReference type="SAM" id="Phobius"/>
    </source>
</evidence>
<reference evidence="2 3" key="1">
    <citation type="submission" date="2019-08" db="EMBL/GenBank/DDBJ databases">
        <title>Antarcticibacterium arcticum sp. nov., a bacterium isolated from marine sediment of the Canadian Beaufort Sea.</title>
        <authorList>
            <person name="Lee Y.M."/>
            <person name="Baek K."/>
            <person name="Lee D.-H."/>
            <person name="Shin S.C."/>
            <person name="Jin Y.K."/>
            <person name="Park Y."/>
        </authorList>
    </citation>
    <scope>NUCLEOTIDE SEQUENCE [LARGE SCALE GENOMIC DNA]</scope>
    <source>
        <strain evidence="2 3">PAMC 28998</strain>
    </source>
</reference>
<feature type="transmembrane region" description="Helical" evidence="1">
    <location>
        <begin position="78"/>
        <end position="101"/>
    </location>
</feature>